<name>A0A8C3PQ90_9CHAR</name>
<comment type="subcellular location">
    <subcellularLocation>
        <location evidence="1">Cytoplasm</location>
        <location evidence="1">Cytoskeleton</location>
        <location evidence="1">Spindle</location>
    </subcellularLocation>
</comment>
<organism evidence="11 12">
    <name type="scientific">Calidris pygmaea</name>
    <name type="common">Spoon-billed sandpiper</name>
    <dbReference type="NCBI Taxonomy" id="425635"/>
    <lineage>
        <taxon>Eukaryota</taxon>
        <taxon>Metazoa</taxon>
        <taxon>Chordata</taxon>
        <taxon>Craniata</taxon>
        <taxon>Vertebrata</taxon>
        <taxon>Euteleostomi</taxon>
        <taxon>Archelosauria</taxon>
        <taxon>Archosauria</taxon>
        <taxon>Dinosauria</taxon>
        <taxon>Saurischia</taxon>
        <taxon>Theropoda</taxon>
        <taxon>Coelurosauria</taxon>
        <taxon>Aves</taxon>
        <taxon>Neognathae</taxon>
        <taxon>Neoaves</taxon>
        <taxon>Charadriiformes</taxon>
        <taxon>Scolopacidae</taxon>
        <taxon>Calidris</taxon>
    </lineage>
</organism>
<proteinExistence type="inferred from homology"/>
<evidence type="ECO:0000256" key="3">
    <source>
        <dbReference type="ARBA" id="ARBA00022490"/>
    </source>
</evidence>
<dbReference type="PANTHER" id="PTHR31570">
    <property type="entry name" value="HAUS AUGMIN-LIKE COMPLEX SUBUNIT 1"/>
    <property type="match status" value="1"/>
</dbReference>
<dbReference type="AlphaFoldDB" id="A0A8C3PQ90"/>
<keyword evidence="9" id="KW-0131">Cell cycle</keyword>
<protein>
    <recommendedName>
        <fullName evidence="13">HAUS augmin-like complex subunit 1</fullName>
    </recommendedName>
</protein>
<dbReference type="PRINTS" id="PR02087">
    <property type="entry name" value="HAUSAUGMINL1"/>
</dbReference>
<feature type="region of interest" description="Disordered" evidence="10">
    <location>
        <begin position="68"/>
        <end position="96"/>
    </location>
</feature>
<dbReference type="GO" id="GO:0005829">
    <property type="term" value="C:cytosol"/>
    <property type="evidence" value="ECO:0007669"/>
    <property type="project" value="TreeGrafter"/>
</dbReference>
<dbReference type="InterPro" id="IPR026243">
    <property type="entry name" value="HAUS1"/>
</dbReference>
<evidence type="ECO:0000256" key="7">
    <source>
        <dbReference type="ARBA" id="ARBA00023054"/>
    </source>
</evidence>
<keyword evidence="5" id="KW-0493">Microtubule</keyword>
<feature type="compositionally biased region" description="Polar residues" evidence="10">
    <location>
        <begin position="74"/>
        <end position="88"/>
    </location>
</feature>
<keyword evidence="8" id="KW-0206">Cytoskeleton</keyword>
<keyword evidence="7" id="KW-0175">Coiled coil</keyword>
<evidence type="ECO:0000256" key="5">
    <source>
        <dbReference type="ARBA" id="ARBA00022701"/>
    </source>
</evidence>
<evidence type="ECO:0000256" key="4">
    <source>
        <dbReference type="ARBA" id="ARBA00022618"/>
    </source>
</evidence>
<accession>A0A8C3PQ90</accession>
<dbReference type="GO" id="GO:0005819">
    <property type="term" value="C:spindle"/>
    <property type="evidence" value="ECO:0007669"/>
    <property type="project" value="UniProtKB-SubCell"/>
</dbReference>
<reference evidence="11" key="2">
    <citation type="submission" date="2025-09" db="UniProtKB">
        <authorList>
            <consortium name="Ensembl"/>
        </authorList>
    </citation>
    <scope>IDENTIFICATION</scope>
</reference>
<keyword evidence="12" id="KW-1185">Reference proteome</keyword>
<comment type="similarity">
    <text evidence="2">Belongs to the HAUS1 family.</text>
</comment>
<dbReference type="GO" id="GO:0005874">
    <property type="term" value="C:microtubule"/>
    <property type="evidence" value="ECO:0007669"/>
    <property type="project" value="UniProtKB-KW"/>
</dbReference>
<dbReference type="GO" id="GO:0051301">
    <property type="term" value="P:cell division"/>
    <property type="evidence" value="ECO:0007669"/>
    <property type="project" value="UniProtKB-KW"/>
</dbReference>
<evidence type="ECO:0000256" key="2">
    <source>
        <dbReference type="ARBA" id="ARBA00005479"/>
    </source>
</evidence>
<dbReference type="Proteomes" id="UP000694419">
    <property type="component" value="Unplaced"/>
</dbReference>
<dbReference type="GO" id="GO:0070652">
    <property type="term" value="C:HAUS complex"/>
    <property type="evidence" value="ECO:0007669"/>
    <property type="project" value="InterPro"/>
</dbReference>
<reference evidence="11" key="1">
    <citation type="submission" date="2025-08" db="UniProtKB">
        <authorList>
            <consortium name="Ensembl"/>
        </authorList>
    </citation>
    <scope>IDENTIFICATION</scope>
</reference>
<evidence type="ECO:0000256" key="8">
    <source>
        <dbReference type="ARBA" id="ARBA00023212"/>
    </source>
</evidence>
<evidence type="ECO:0000256" key="1">
    <source>
        <dbReference type="ARBA" id="ARBA00004186"/>
    </source>
</evidence>
<dbReference type="PANTHER" id="PTHR31570:SF1">
    <property type="entry name" value="HAUS AUGMIN-LIKE COMPLEX SUBUNIT 1"/>
    <property type="match status" value="1"/>
</dbReference>
<dbReference type="GO" id="GO:0007098">
    <property type="term" value="P:centrosome cycle"/>
    <property type="evidence" value="ECO:0007669"/>
    <property type="project" value="TreeGrafter"/>
</dbReference>
<sequence length="96" mass="11107">AAPQAERSLPVVTWLKKVYGNEPIPECEINESTVDFLYNLAECNEARESDAVLQIENMKQKAEEYEAKSEFKRSTSQNTWEQKSSKLTFDTRKWSS</sequence>
<evidence type="ECO:0000256" key="10">
    <source>
        <dbReference type="SAM" id="MobiDB-lite"/>
    </source>
</evidence>
<evidence type="ECO:0000313" key="11">
    <source>
        <dbReference type="Ensembl" id="ENSCPGP00000018959.1"/>
    </source>
</evidence>
<dbReference type="GO" id="GO:0051225">
    <property type="term" value="P:spindle assembly"/>
    <property type="evidence" value="ECO:0007669"/>
    <property type="project" value="InterPro"/>
</dbReference>
<evidence type="ECO:0000256" key="9">
    <source>
        <dbReference type="ARBA" id="ARBA00023306"/>
    </source>
</evidence>
<keyword evidence="3" id="KW-0963">Cytoplasm</keyword>
<dbReference type="Ensembl" id="ENSCPGT00000020740.1">
    <property type="protein sequence ID" value="ENSCPGP00000018959.1"/>
    <property type="gene ID" value="ENSCPGG00000013264.1"/>
</dbReference>
<dbReference type="Pfam" id="PF25762">
    <property type="entry name" value="HAUS1"/>
    <property type="match status" value="1"/>
</dbReference>
<keyword evidence="6" id="KW-0498">Mitosis</keyword>
<evidence type="ECO:0008006" key="13">
    <source>
        <dbReference type="Google" id="ProtNLM"/>
    </source>
</evidence>
<evidence type="ECO:0000256" key="6">
    <source>
        <dbReference type="ARBA" id="ARBA00022776"/>
    </source>
</evidence>
<evidence type="ECO:0000313" key="12">
    <source>
        <dbReference type="Proteomes" id="UP000694419"/>
    </source>
</evidence>
<keyword evidence="4" id="KW-0132">Cell division</keyword>